<comment type="caution">
    <text evidence="3">The sequence shown here is derived from an EMBL/GenBank/DDBJ whole genome shotgun (WGS) entry which is preliminary data.</text>
</comment>
<keyword evidence="1" id="KW-0472">Membrane</keyword>
<dbReference type="InterPro" id="IPR052728">
    <property type="entry name" value="O2_lipid_transport_reg"/>
</dbReference>
<dbReference type="Pfam" id="PF01757">
    <property type="entry name" value="Acyl_transf_3"/>
    <property type="match status" value="1"/>
</dbReference>
<feature type="transmembrane region" description="Helical" evidence="1">
    <location>
        <begin position="224"/>
        <end position="246"/>
    </location>
</feature>
<dbReference type="GO" id="GO:0016747">
    <property type="term" value="F:acyltransferase activity, transferring groups other than amino-acyl groups"/>
    <property type="evidence" value="ECO:0007669"/>
    <property type="project" value="InterPro"/>
</dbReference>
<name>A0A1Y3B229_EURMA</name>
<feature type="transmembrane region" description="Helical" evidence="1">
    <location>
        <begin position="24"/>
        <end position="44"/>
    </location>
</feature>
<organism evidence="3 4">
    <name type="scientific">Euroglyphus maynei</name>
    <name type="common">Mayne's house dust mite</name>
    <dbReference type="NCBI Taxonomy" id="6958"/>
    <lineage>
        <taxon>Eukaryota</taxon>
        <taxon>Metazoa</taxon>
        <taxon>Ecdysozoa</taxon>
        <taxon>Arthropoda</taxon>
        <taxon>Chelicerata</taxon>
        <taxon>Arachnida</taxon>
        <taxon>Acari</taxon>
        <taxon>Acariformes</taxon>
        <taxon>Sarcoptiformes</taxon>
        <taxon>Astigmata</taxon>
        <taxon>Psoroptidia</taxon>
        <taxon>Analgoidea</taxon>
        <taxon>Pyroglyphidae</taxon>
        <taxon>Pyroglyphinae</taxon>
        <taxon>Euroglyphus</taxon>
    </lineage>
</organism>
<evidence type="ECO:0000313" key="3">
    <source>
        <dbReference type="EMBL" id="OTF74869.1"/>
    </source>
</evidence>
<evidence type="ECO:0000313" key="4">
    <source>
        <dbReference type="Proteomes" id="UP000194236"/>
    </source>
</evidence>
<dbReference type="Proteomes" id="UP000194236">
    <property type="component" value="Unassembled WGS sequence"/>
</dbReference>
<reference evidence="3 4" key="1">
    <citation type="submission" date="2017-03" db="EMBL/GenBank/DDBJ databases">
        <title>Genome Survey of Euroglyphus maynei.</title>
        <authorList>
            <person name="Arlian L.G."/>
            <person name="Morgan M.S."/>
            <person name="Rider S.D."/>
        </authorList>
    </citation>
    <scope>NUCLEOTIDE SEQUENCE [LARGE SCALE GENOMIC DNA]</scope>
    <source>
        <strain evidence="3">Arlian Lab</strain>
        <tissue evidence="3">Whole body</tissue>
    </source>
</reference>
<feature type="transmembrane region" description="Helical" evidence="1">
    <location>
        <begin position="129"/>
        <end position="149"/>
    </location>
</feature>
<evidence type="ECO:0000259" key="2">
    <source>
        <dbReference type="Pfam" id="PF01757"/>
    </source>
</evidence>
<dbReference type="PANTHER" id="PTHR11161:SF12">
    <property type="entry name" value="ACYLTRANSFERASE 3 DOMAIN-CONTAINING PROTEIN-RELATED"/>
    <property type="match status" value="1"/>
</dbReference>
<dbReference type="AlphaFoldDB" id="A0A1Y3B229"/>
<feature type="domain" description="Acyltransferase 3" evidence="2">
    <location>
        <begin position="28"/>
        <end position="352"/>
    </location>
</feature>
<dbReference type="PANTHER" id="PTHR11161">
    <property type="entry name" value="O-ACYLTRANSFERASE"/>
    <property type="match status" value="1"/>
</dbReference>
<accession>A0A1Y3B229</accession>
<feature type="transmembrane region" description="Helical" evidence="1">
    <location>
        <begin position="329"/>
        <end position="353"/>
    </location>
</feature>
<feature type="transmembrane region" description="Helical" evidence="1">
    <location>
        <begin position="258"/>
        <end position="277"/>
    </location>
</feature>
<sequence>MNEENIFQAKEKLKSPIIQSLMQFINPVDLFIFIGGVLASYTTIKRTTNRKFNPISYIGHRYLRFTPQMIFYILLSFLLPIIGIWLNGGPTWSKRMQQIQWKCSKTWWHNLIYLQNLIEPENMCGGHTWYLAVDMQLRFLSIFPLWFLATNSSKQGLILIKIIILASLVMTSLQVFIQRLPPGLILTSLSHSAIYFIGFWYGWRRIVDRQKHHHNDKPWSRMKMIIALAIIFSGYLFCTFNTLPWFYGHPYDRFWSAILYPLNRFIFTIILVIIFELCIENCHSIITRFLRWPLFRLLSKLTFSVYLNHMLVINVLIGSRRLLLDLQWLSILSLIFTNLFYSYVFGFIFTLLIDHPFMNILNLFY</sequence>
<keyword evidence="1" id="KW-0812">Transmembrane</keyword>
<feature type="transmembrane region" description="Helical" evidence="1">
    <location>
        <begin position="65"/>
        <end position="86"/>
    </location>
</feature>
<proteinExistence type="predicted"/>
<dbReference type="EMBL" id="MUJZ01044882">
    <property type="protein sequence ID" value="OTF74869.1"/>
    <property type="molecule type" value="Genomic_DNA"/>
</dbReference>
<protein>
    <recommendedName>
        <fullName evidence="2">Acyltransferase 3 domain-containing protein</fullName>
    </recommendedName>
</protein>
<feature type="transmembrane region" description="Helical" evidence="1">
    <location>
        <begin position="183"/>
        <end position="203"/>
    </location>
</feature>
<keyword evidence="4" id="KW-1185">Reference proteome</keyword>
<gene>
    <name evidence="3" type="ORF">BLA29_004367</name>
</gene>
<evidence type="ECO:0000256" key="1">
    <source>
        <dbReference type="SAM" id="Phobius"/>
    </source>
</evidence>
<feature type="transmembrane region" description="Helical" evidence="1">
    <location>
        <begin position="156"/>
        <end position="177"/>
    </location>
</feature>
<dbReference type="InterPro" id="IPR002656">
    <property type="entry name" value="Acyl_transf_3_dom"/>
</dbReference>
<keyword evidence="1" id="KW-1133">Transmembrane helix</keyword>
<dbReference type="OrthoDB" id="6408118at2759"/>